<dbReference type="SUPFAM" id="SSF69593">
    <property type="entry name" value="Glycerol-3-phosphate (1)-acyltransferase"/>
    <property type="match status" value="1"/>
</dbReference>
<dbReference type="InterPro" id="IPR002123">
    <property type="entry name" value="Plipid/glycerol_acylTrfase"/>
</dbReference>
<keyword evidence="6" id="KW-1185">Reference proteome</keyword>
<accession>A0ABU7RFP3</accession>
<dbReference type="RefSeq" id="WP_330974243.1">
    <property type="nucleotide sequence ID" value="NZ_JAZGLY010000003.1"/>
</dbReference>
<organism evidence="5 6">
    <name type="scientific">Niabella digestorum</name>
    <dbReference type="NCBI Taxonomy" id="3117701"/>
    <lineage>
        <taxon>Bacteria</taxon>
        <taxon>Pseudomonadati</taxon>
        <taxon>Bacteroidota</taxon>
        <taxon>Chitinophagia</taxon>
        <taxon>Chitinophagales</taxon>
        <taxon>Chitinophagaceae</taxon>
        <taxon>Niabella</taxon>
    </lineage>
</organism>
<name>A0ABU7RFP3_9BACT</name>
<gene>
    <name evidence="5" type="ORF">V2H41_06055</name>
</gene>
<reference evidence="5 6" key="1">
    <citation type="submission" date="2024-01" db="EMBL/GenBank/DDBJ databases">
        <title>Niabella digestum sp. nov., isolated from waste digestion system.</title>
        <authorList>
            <person name="Zhang L."/>
        </authorList>
    </citation>
    <scope>NUCLEOTIDE SEQUENCE [LARGE SCALE GENOMIC DNA]</scope>
    <source>
        <strain evidence="5 6">A18</strain>
    </source>
</reference>
<evidence type="ECO:0000256" key="3">
    <source>
        <dbReference type="ARBA" id="ARBA00023315"/>
    </source>
</evidence>
<dbReference type="PANTHER" id="PTHR10434:SF11">
    <property type="entry name" value="1-ACYL-SN-GLYCEROL-3-PHOSPHATE ACYLTRANSFERASE"/>
    <property type="match status" value="1"/>
</dbReference>
<dbReference type="Pfam" id="PF01553">
    <property type="entry name" value="Acyltransferase"/>
    <property type="match status" value="1"/>
</dbReference>
<protein>
    <submittedName>
        <fullName evidence="5">Lysophospholipid acyltransferase family protein</fullName>
    </submittedName>
</protein>
<feature type="domain" description="Phospholipid/glycerol acyltransferase" evidence="4">
    <location>
        <begin position="52"/>
        <end position="191"/>
    </location>
</feature>
<keyword evidence="3 5" id="KW-0012">Acyltransferase</keyword>
<dbReference type="SMART" id="SM00563">
    <property type="entry name" value="PlsC"/>
    <property type="match status" value="1"/>
</dbReference>
<dbReference type="Proteomes" id="UP001357452">
    <property type="component" value="Unassembled WGS sequence"/>
</dbReference>
<dbReference type="PANTHER" id="PTHR10434">
    <property type="entry name" value="1-ACYL-SN-GLYCEROL-3-PHOSPHATE ACYLTRANSFERASE"/>
    <property type="match status" value="1"/>
</dbReference>
<proteinExistence type="predicted"/>
<comment type="pathway">
    <text evidence="1">Lipid metabolism.</text>
</comment>
<comment type="caution">
    <text evidence="5">The sequence shown here is derived from an EMBL/GenBank/DDBJ whole genome shotgun (WGS) entry which is preliminary data.</text>
</comment>
<dbReference type="GO" id="GO:0016746">
    <property type="term" value="F:acyltransferase activity"/>
    <property type="evidence" value="ECO:0007669"/>
    <property type="project" value="UniProtKB-KW"/>
</dbReference>
<keyword evidence="2" id="KW-0808">Transferase</keyword>
<dbReference type="CDD" id="cd07989">
    <property type="entry name" value="LPLAT_AGPAT-like"/>
    <property type="match status" value="1"/>
</dbReference>
<dbReference type="EMBL" id="JAZGLY010000003">
    <property type="protein sequence ID" value="MEE6186833.1"/>
    <property type="molecule type" value="Genomic_DNA"/>
</dbReference>
<evidence type="ECO:0000259" key="4">
    <source>
        <dbReference type="SMART" id="SM00563"/>
    </source>
</evidence>
<evidence type="ECO:0000256" key="1">
    <source>
        <dbReference type="ARBA" id="ARBA00005189"/>
    </source>
</evidence>
<evidence type="ECO:0000313" key="5">
    <source>
        <dbReference type="EMBL" id="MEE6186833.1"/>
    </source>
</evidence>
<sequence length="250" mass="28450">MSKVFNRLKNANLLRKLVHFTVGMVTYPGIAIINKLRIKGADVLASLPQSNVLFVSNHQTYFLDVITLFHIFSAVKWGKKDRLGVPYYLLNPFTRVNYVAAEQTMKSSWVSRLFLLAGGITVRRTWNENSKEECRGLDPSDTRKIARSLLKNWIITFPQGTTTPYAPARKGTALIIKHHKPIVIPVVISGFSKAFYKTGMRLRKRGTQLTVTFKEPLQIDYNASVQEITAQLMDAIEQSERFMPDVLKHP</sequence>
<evidence type="ECO:0000313" key="6">
    <source>
        <dbReference type="Proteomes" id="UP001357452"/>
    </source>
</evidence>
<evidence type="ECO:0000256" key="2">
    <source>
        <dbReference type="ARBA" id="ARBA00022679"/>
    </source>
</evidence>